<accession>A0ABT9IPK3</accession>
<dbReference type="InterPro" id="IPR013785">
    <property type="entry name" value="Aldolase_TIM"/>
</dbReference>
<keyword evidence="5" id="KW-1185">Reference proteome</keyword>
<dbReference type="CDD" id="cd00408">
    <property type="entry name" value="DHDPS-like"/>
    <property type="match status" value="1"/>
</dbReference>
<organism evidence="4 5">
    <name type="scientific">Arthrobacter horti</name>
    <dbReference type="NCBI Taxonomy" id="3068273"/>
    <lineage>
        <taxon>Bacteria</taxon>
        <taxon>Bacillati</taxon>
        <taxon>Actinomycetota</taxon>
        <taxon>Actinomycetes</taxon>
        <taxon>Micrococcales</taxon>
        <taxon>Micrococcaceae</taxon>
        <taxon>Arthrobacter</taxon>
    </lineage>
</organism>
<dbReference type="PANTHER" id="PTHR12128:SF66">
    <property type="entry name" value="4-HYDROXY-2-OXOGLUTARATE ALDOLASE, MITOCHONDRIAL"/>
    <property type="match status" value="1"/>
</dbReference>
<keyword evidence="2 3" id="KW-0456">Lyase</keyword>
<dbReference type="EMBL" id="JAVALS010000006">
    <property type="protein sequence ID" value="MDP5227516.1"/>
    <property type="molecule type" value="Genomic_DNA"/>
</dbReference>
<comment type="similarity">
    <text evidence="1 3">Belongs to the DapA family.</text>
</comment>
<dbReference type="RefSeq" id="WP_305996570.1">
    <property type="nucleotide sequence ID" value="NZ_JAVALS010000006.1"/>
</dbReference>
<dbReference type="Gene3D" id="3.20.20.70">
    <property type="entry name" value="Aldolase class I"/>
    <property type="match status" value="1"/>
</dbReference>
<dbReference type="Pfam" id="PF00701">
    <property type="entry name" value="DHDPS"/>
    <property type="match status" value="1"/>
</dbReference>
<dbReference type="PIRSF" id="PIRSF001365">
    <property type="entry name" value="DHDPS"/>
    <property type="match status" value="1"/>
</dbReference>
<dbReference type="GO" id="GO:0047448">
    <property type="term" value="F:5-dehydro-4-deoxyglucarate dehydratase activity"/>
    <property type="evidence" value="ECO:0007669"/>
    <property type="project" value="UniProtKB-EC"/>
</dbReference>
<dbReference type="GO" id="GO:0008747">
    <property type="term" value="F:N-acetylneuraminate lyase activity"/>
    <property type="evidence" value="ECO:0007669"/>
    <property type="project" value="UniProtKB-EC"/>
</dbReference>
<dbReference type="PANTHER" id="PTHR12128">
    <property type="entry name" value="DIHYDRODIPICOLINATE SYNTHASE"/>
    <property type="match status" value="1"/>
</dbReference>
<dbReference type="EC" id="4.2.1.41" evidence="4"/>
<proteinExistence type="inferred from homology"/>
<evidence type="ECO:0000256" key="2">
    <source>
        <dbReference type="ARBA" id="ARBA00023239"/>
    </source>
</evidence>
<dbReference type="EC" id="4.3.3.7" evidence="4"/>
<dbReference type="Proteomes" id="UP001232725">
    <property type="component" value="Unassembled WGS sequence"/>
</dbReference>
<dbReference type="GO" id="GO:0008840">
    <property type="term" value="F:4-hydroxy-tetrahydrodipicolinate synthase activity"/>
    <property type="evidence" value="ECO:0007669"/>
    <property type="project" value="UniProtKB-EC"/>
</dbReference>
<evidence type="ECO:0000313" key="5">
    <source>
        <dbReference type="Proteomes" id="UP001232725"/>
    </source>
</evidence>
<dbReference type="SMART" id="SM01130">
    <property type="entry name" value="DHDPS"/>
    <property type="match status" value="1"/>
</dbReference>
<dbReference type="EC" id="4.1.3.3" evidence="4"/>
<evidence type="ECO:0000313" key="4">
    <source>
        <dbReference type="EMBL" id="MDP5227516.1"/>
    </source>
</evidence>
<dbReference type="PRINTS" id="PR00146">
    <property type="entry name" value="DHPICSNTHASE"/>
</dbReference>
<dbReference type="SUPFAM" id="SSF51569">
    <property type="entry name" value="Aldolase"/>
    <property type="match status" value="1"/>
</dbReference>
<comment type="caution">
    <text evidence="4">The sequence shown here is derived from an EMBL/GenBank/DDBJ whole genome shotgun (WGS) entry which is preliminary data.</text>
</comment>
<evidence type="ECO:0000256" key="1">
    <source>
        <dbReference type="ARBA" id="ARBA00007592"/>
    </source>
</evidence>
<gene>
    <name evidence="4" type="ORF">Q9R02_10160</name>
</gene>
<reference evidence="4 5" key="1">
    <citation type="submission" date="2023-08" db="EMBL/GenBank/DDBJ databases">
        <title>Arthrobacter horti sp. nov., isolated from forest soil.</title>
        <authorList>
            <person name="Park M."/>
        </authorList>
    </citation>
    <scope>NUCLEOTIDE SEQUENCE [LARGE SCALE GENOMIC DNA]</scope>
    <source>
        <strain evidence="4 5">YJM1</strain>
    </source>
</reference>
<dbReference type="InterPro" id="IPR002220">
    <property type="entry name" value="DapA-like"/>
</dbReference>
<sequence>MFTGVCAFPLTPMAGDAVDMDTLVNLVRNAADAGVESLGILGSTGLYPYLDRRERCEVIAAAVAAANGVPVIAGIGALRTRDALRYAEDAQEAGAAALLVAPVSYHRLTEQEVLSLYTEVTSHARIPVVVYDNPGTTGFTFSDEFHGRIAHLPGVAAVKIPPMPAGTAAERVAALRTVLPEGVALGISGDWAAAEALEAGCDLWFSVLAGLFPSTARTLADAALSGRDTAAGHAMALEPLWELFRRYGSLRVVATAAGILGHTTGPVLPSPLKVLEGDDARRVEKALRRSGLLG</sequence>
<evidence type="ECO:0000256" key="3">
    <source>
        <dbReference type="PIRNR" id="PIRNR001365"/>
    </source>
</evidence>
<name>A0ABT9IPK3_9MICC</name>
<protein>
    <submittedName>
        <fullName evidence="4">Dihydrodipicolinate synthase family protein</fullName>
        <ecNumber evidence="4">4.1.3.3</ecNumber>
        <ecNumber evidence="4">4.2.1.41</ecNumber>
        <ecNumber evidence="4">4.3.3.7</ecNumber>
    </submittedName>
</protein>